<gene>
    <name evidence="1" type="ORF">QR680_006794</name>
</gene>
<organism evidence="1 2">
    <name type="scientific">Steinernema hermaphroditum</name>
    <dbReference type="NCBI Taxonomy" id="289476"/>
    <lineage>
        <taxon>Eukaryota</taxon>
        <taxon>Metazoa</taxon>
        <taxon>Ecdysozoa</taxon>
        <taxon>Nematoda</taxon>
        <taxon>Chromadorea</taxon>
        <taxon>Rhabditida</taxon>
        <taxon>Tylenchina</taxon>
        <taxon>Panagrolaimomorpha</taxon>
        <taxon>Strongyloidoidea</taxon>
        <taxon>Steinernematidae</taxon>
        <taxon>Steinernema</taxon>
    </lineage>
</organism>
<proteinExistence type="predicted"/>
<dbReference type="AlphaFoldDB" id="A0AA39HWK7"/>
<keyword evidence="2" id="KW-1185">Reference proteome</keyword>
<protein>
    <submittedName>
        <fullName evidence="1">Uncharacterized protein</fullName>
    </submittedName>
</protein>
<evidence type="ECO:0000313" key="2">
    <source>
        <dbReference type="Proteomes" id="UP001175271"/>
    </source>
</evidence>
<dbReference type="Proteomes" id="UP001175271">
    <property type="component" value="Unassembled WGS sequence"/>
</dbReference>
<sequence>MVVEDIRAMEVLKKTTKYGAEWVNALLEQTADKNDLSAMPLSQNCSQALRPSLVLDLPPAELSRLNSHSTTNGAYNQQAEYNKCRAFNVICVRTIVKGGNNGVPSLSA</sequence>
<evidence type="ECO:0000313" key="1">
    <source>
        <dbReference type="EMBL" id="KAK0413421.1"/>
    </source>
</evidence>
<dbReference type="EMBL" id="JAUCMV010000003">
    <property type="protein sequence ID" value="KAK0413421.1"/>
    <property type="molecule type" value="Genomic_DNA"/>
</dbReference>
<name>A0AA39HWK7_9BILA</name>
<reference evidence="1" key="1">
    <citation type="submission" date="2023-06" db="EMBL/GenBank/DDBJ databases">
        <title>Genomic analysis of the entomopathogenic nematode Steinernema hermaphroditum.</title>
        <authorList>
            <person name="Schwarz E.M."/>
            <person name="Heppert J.K."/>
            <person name="Baniya A."/>
            <person name="Schwartz H.T."/>
            <person name="Tan C.-H."/>
            <person name="Antoshechkin I."/>
            <person name="Sternberg P.W."/>
            <person name="Goodrich-Blair H."/>
            <person name="Dillman A.R."/>
        </authorList>
    </citation>
    <scope>NUCLEOTIDE SEQUENCE</scope>
    <source>
        <strain evidence="1">PS9179</strain>
        <tissue evidence="1">Whole animal</tissue>
    </source>
</reference>
<accession>A0AA39HWK7</accession>
<comment type="caution">
    <text evidence="1">The sequence shown here is derived from an EMBL/GenBank/DDBJ whole genome shotgun (WGS) entry which is preliminary data.</text>
</comment>